<dbReference type="InterPro" id="IPR029063">
    <property type="entry name" value="SAM-dependent_MTases_sf"/>
</dbReference>
<dbReference type="InterPro" id="IPR013217">
    <property type="entry name" value="Methyltransf_12"/>
</dbReference>
<keyword evidence="2" id="KW-0489">Methyltransferase</keyword>
<evidence type="ECO:0000259" key="1">
    <source>
        <dbReference type="Pfam" id="PF08242"/>
    </source>
</evidence>
<dbReference type="CDD" id="cd02440">
    <property type="entry name" value="AdoMet_MTases"/>
    <property type="match status" value="1"/>
</dbReference>
<dbReference type="EMBL" id="JACTNG010000001">
    <property type="protein sequence ID" value="MBO1078081.1"/>
    <property type="molecule type" value="Genomic_DNA"/>
</dbReference>
<comment type="caution">
    <text evidence="2">The sequence shown here is derived from an EMBL/GenBank/DDBJ whole genome shotgun (WGS) entry which is preliminary data.</text>
</comment>
<protein>
    <submittedName>
        <fullName evidence="2">Class I SAM-dependent methyltransferase</fullName>
    </submittedName>
</protein>
<dbReference type="SUPFAM" id="SSF53335">
    <property type="entry name" value="S-adenosyl-L-methionine-dependent methyltransferases"/>
    <property type="match status" value="1"/>
</dbReference>
<evidence type="ECO:0000313" key="3">
    <source>
        <dbReference type="Proteomes" id="UP001518989"/>
    </source>
</evidence>
<dbReference type="GO" id="GO:0032259">
    <property type="term" value="P:methylation"/>
    <property type="evidence" value="ECO:0007669"/>
    <property type="project" value="UniProtKB-KW"/>
</dbReference>
<proteinExistence type="predicted"/>
<dbReference type="Pfam" id="PF08242">
    <property type="entry name" value="Methyltransf_12"/>
    <property type="match status" value="1"/>
</dbReference>
<dbReference type="Proteomes" id="UP001518989">
    <property type="component" value="Unassembled WGS sequence"/>
</dbReference>
<organism evidence="2 3">
    <name type="scientific">Roseomonas haemaphysalidis</name>
    <dbReference type="NCBI Taxonomy" id="2768162"/>
    <lineage>
        <taxon>Bacteria</taxon>
        <taxon>Pseudomonadati</taxon>
        <taxon>Pseudomonadota</taxon>
        <taxon>Alphaproteobacteria</taxon>
        <taxon>Acetobacterales</taxon>
        <taxon>Roseomonadaceae</taxon>
        <taxon>Roseomonas</taxon>
    </lineage>
</organism>
<accession>A0ABS3KNZ6</accession>
<dbReference type="Gene3D" id="3.40.50.150">
    <property type="entry name" value="Vaccinia Virus protein VP39"/>
    <property type="match status" value="1"/>
</dbReference>
<keyword evidence="2" id="KW-0808">Transferase</keyword>
<sequence>MSSDIPYPPRFHREMMPAWLDAVTRALGEAGPDLSRPFRWCELGCGAGLNALVTAAVHPLAQVVAMDTDSAQIARLRRDAAGPDNLQAVHSAVRTLSDEQAGKPFDVVATHGVLSWTSPGARQAALDVIARRLQPGGLVYARTT</sequence>
<keyword evidence="3" id="KW-1185">Reference proteome</keyword>
<feature type="domain" description="Methyltransferase type 12" evidence="1">
    <location>
        <begin position="42"/>
        <end position="138"/>
    </location>
</feature>
<gene>
    <name evidence="2" type="ORF">IAI61_03490</name>
</gene>
<dbReference type="RefSeq" id="WP_207415460.1">
    <property type="nucleotide sequence ID" value="NZ_CP061179.1"/>
</dbReference>
<reference evidence="2 3" key="1">
    <citation type="submission" date="2020-09" db="EMBL/GenBank/DDBJ databases">
        <title>Roseomonas.</title>
        <authorList>
            <person name="Zhu W."/>
        </authorList>
    </citation>
    <scope>NUCLEOTIDE SEQUENCE [LARGE SCALE GENOMIC DNA]</scope>
    <source>
        <strain evidence="2 3">573</strain>
    </source>
</reference>
<name>A0ABS3KNZ6_9PROT</name>
<evidence type="ECO:0000313" key="2">
    <source>
        <dbReference type="EMBL" id="MBO1078081.1"/>
    </source>
</evidence>
<dbReference type="GO" id="GO:0008168">
    <property type="term" value="F:methyltransferase activity"/>
    <property type="evidence" value="ECO:0007669"/>
    <property type="project" value="UniProtKB-KW"/>
</dbReference>